<dbReference type="PIRSF" id="PIRSF000126">
    <property type="entry name" value="11-beta-HSD1"/>
    <property type="match status" value="1"/>
</dbReference>
<dbReference type="RefSeq" id="WP_090921203.1">
    <property type="nucleotide sequence ID" value="NZ_FMVM01000010.1"/>
</dbReference>
<dbReference type="PANTHER" id="PTHR43899:SF13">
    <property type="entry name" value="RH59310P"/>
    <property type="match status" value="1"/>
</dbReference>
<dbReference type="InterPro" id="IPR051019">
    <property type="entry name" value="VLCFA-Steroid_DH"/>
</dbReference>
<evidence type="ECO:0000256" key="1">
    <source>
        <dbReference type="ARBA" id="ARBA00006484"/>
    </source>
</evidence>
<proteinExistence type="inferred from homology"/>
<keyword evidence="2" id="KW-0560">Oxidoreductase</keyword>
<dbReference type="Pfam" id="PF00106">
    <property type="entry name" value="adh_short"/>
    <property type="match status" value="1"/>
</dbReference>
<dbReference type="Gene3D" id="3.40.50.720">
    <property type="entry name" value="NAD(P)-binding Rossmann-like Domain"/>
    <property type="match status" value="1"/>
</dbReference>
<dbReference type="STRING" id="582692.SAMN05720606_11038"/>
<dbReference type="PRINTS" id="PR00080">
    <property type="entry name" value="SDRFAMILY"/>
</dbReference>
<evidence type="ECO:0000256" key="2">
    <source>
        <dbReference type="ARBA" id="ARBA00023002"/>
    </source>
</evidence>
<accession>A0A1G5J3I7</accession>
<dbReference type="EMBL" id="FMVM01000010">
    <property type="protein sequence ID" value="SCY82916.1"/>
    <property type="molecule type" value="Genomic_DNA"/>
</dbReference>
<evidence type="ECO:0000313" key="5">
    <source>
        <dbReference type="Proteomes" id="UP000198538"/>
    </source>
</evidence>
<dbReference type="InterPro" id="IPR002347">
    <property type="entry name" value="SDR_fam"/>
</dbReference>
<organism evidence="4 5">
    <name type="scientific">Paenibacillus polysaccharolyticus</name>
    <dbReference type="NCBI Taxonomy" id="582692"/>
    <lineage>
        <taxon>Bacteria</taxon>
        <taxon>Bacillati</taxon>
        <taxon>Bacillota</taxon>
        <taxon>Bacilli</taxon>
        <taxon>Bacillales</taxon>
        <taxon>Paenibacillaceae</taxon>
        <taxon>Paenibacillus</taxon>
    </lineage>
</organism>
<dbReference type="PRINTS" id="PR00081">
    <property type="entry name" value="GDHRDH"/>
</dbReference>
<sequence length="260" mass="28892">MIKQQQWALITGASSGIGEVFALEMASKGNHVVLVARTESKLEQLAERIKRTYQVRAEVIVSDLSELDAPQKVHEECQKRGLQIDILINNAGFATHGYFEQLPGSRQQDEIMLNVLALTNMTHLFLPGMLEKENGTVINVASTAAFQPDPFMAVYGATKAFVLSFTEALYEENWKRGVQFLALCPGSTETPFFDVVGANEASVGKRDTPEHVVAVAMRALEKGKPYAVPGARNYWTAQFSRLMPRKSMLRIVGSMLRPRF</sequence>
<name>A0A1G5J3I7_9BACL</name>
<evidence type="ECO:0000313" key="4">
    <source>
        <dbReference type="EMBL" id="SCY82916.1"/>
    </source>
</evidence>
<comment type="similarity">
    <text evidence="1 3">Belongs to the short-chain dehydrogenases/reductases (SDR) family.</text>
</comment>
<dbReference type="InterPro" id="IPR036291">
    <property type="entry name" value="NAD(P)-bd_dom_sf"/>
</dbReference>
<dbReference type="GO" id="GO:0016491">
    <property type="term" value="F:oxidoreductase activity"/>
    <property type="evidence" value="ECO:0007669"/>
    <property type="project" value="UniProtKB-KW"/>
</dbReference>
<keyword evidence="5" id="KW-1185">Reference proteome</keyword>
<reference evidence="5" key="1">
    <citation type="submission" date="2016-10" db="EMBL/GenBank/DDBJ databases">
        <authorList>
            <person name="Varghese N."/>
            <person name="Submissions S."/>
        </authorList>
    </citation>
    <scope>NUCLEOTIDE SEQUENCE [LARGE SCALE GENOMIC DNA]</scope>
    <source>
        <strain evidence="5">BL9</strain>
    </source>
</reference>
<dbReference type="PANTHER" id="PTHR43899">
    <property type="entry name" value="RH59310P"/>
    <property type="match status" value="1"/>
</dbReference>
<dbReference type="AlphaFoldDB" id="A0A1G5J3I7"/>
<evidence type="ECO:0000256" key="3">
    <source>
        <dbReference type="RuleBase" id="RU000363"/>
    </source>
</evidence>
<dbReference type="SUPFAM" id="SSF51735">
    <property type="entry name" value="NAD(P)-binding Rossmann-fold domains"/>
    <property type="match status" value="1"/>
</dbReference>
<gene>
    <name evidence="4" type="ORF">SAMN05720606_11038</name>
</gene>
<evidence type="ECO:0008006" key="6">
    <source>
        <dbReference type="Google" id="ProtNLM"/>
    </source>
</evidence>
<dbReference type="Proteomes" id="UP000198538">
    <property type="component" value="Unassembled WGS sequence"/>
</dbReference>
<protein>
    <recommendedName>
        <fullName evidence="6">Short-chain dehydrogenase</fullName>
    </recommendedName>
</protein>